<evidence type="ECO:0000256" key="3">
    <source>
        <dbReference type="ARBA" id="ARBA00022980"/>
    </source>
</evidence>
<gene>
    <name evidence="5" type="primary">rps27e</name>
    <name evidence="6" type="ORF">HA237_01885</name>
</gene>
<feature type="binding site" evidence="5">
    <location>
        <position position="38"/>
    </location>
    <ligand>
        <name>Zn(2+)</name>
        <dbReference type="ChEBI" id="CHEBI:29105"/>
    </ligand>
</feature>
<dbReference type="InterPro" id="IPR023407">
    <property type="entry name" value="Ribosomal_eS27_Zn-bd_dom_sf"/>
</dbReference>
<evidence type="ECO:0000256" key="2">
    <source>
        <dbReference type="ARBA" id="ARBA00022833"/>
    </source>
</evidence>
<dbReference type="GO" id="GO:1990904">
    <property type="term" value="C:ribonucleoprotein complex"/>
    <property type="evidence" value="ECO:0007669"/>
    <property type="project" value="UniProtKB-KW"/>
</dbReference>
<organism evidence="6 7">
    <name type="scientific">Candidatus Iainarchaeum sp</name>
    <dbReference type="NCBI Taxonomy" id="3101447"/>
    <lineage>
        <taxon>Archaea</taxon>
        <taxon>Candidatus Iainarchaeota</taxon>
        <taxon>Candidatus Iainarchaeia</taxon>
        <taxon>Candidatus Iainarchaeales</taxon>
        <taxon>Candidatus Iainarchaeaceae</taxon>
        <taxon>Candidatus Iainarchaeum</taxon>
    </lineage>
</organism>
<keyword evidence="5" id="KW-0479">Metal-binding</keyword>
<evidence type="ECO:0000256" key="5">
    <source>
        <dbReference type="HAMAP-Rule" id="MF_00371"/>
    </source>
</evidence>
<keyword evidence="5" id="KW-0863">Zinc-finger</keyword>
<comment type="caution">
    <text evidence="6">The sequence shown here is derived from an EMBL/GenBank/DDBJ whole genome shotgun (WGS) entry which is preliminary data.</text>
</comment>
<feature type="binding site" evidence="5">
    <location>
        <position position="19"/>
    </location>
    <ligand>
        <name>Zn(2+)</name>
        <dbReference type="ChEBI" id="CHEBI:29105"/>
    </ligand>
</feature>
<dbReference type="GO" id="GO:0003735">
    <property type="term" value="F:structural constituent of ribosome"/>
    <property type="evidence" value="ECO:0007669"/>
    <property type="project" value="InterPro"/>
</dbReference>
<dbReference type="GO" id="GO:0008270">
    <property type="term" value="F:zinc ion binding"/>
    <property type="evidence" value="ECO:0007669"/>
    <property type="project" value="UniProtKB-UniRule"/>
</dbReference>
<dbReference type="AlphaFoldDB" id="A0A7J4ITE5"/>
<evidence type="ECO:0000256" key="1">
    <source>
        <dbReference type="ARBA" id="ARBA00010919"/>
    </source>
</evidence>
<feature type="binding site" evidence="5">
    <location>
        <position position="22"/>
    </location>
    <ligand>
        <name>Zn(2+)</name>
        <dbReference type="ChEBI" id="CHEBI:29105"/>
    </ligand>
</feature>
<evidence type="ECO:0000256" key="4">
    <source>
        <dbReference type="ARBA" id="ARBA00023274"/>
    </source>
</evidence>
<accession>A0A7J4ITE5</accession>
<dbReference type="Pfam" id="PF01667">
    <property type="entry name" value="Ribosomal_S27e"/>
    <property type="match status" value="1"/>
</dbReference>
<dbReference type="InterPro" id="IPR000592">
    <property type="entry name" value="Ribosomal_eS27"/>
</dbReference>
<sequence>MSRKASVPTQKTKFLRVKCPACGNEQTIFSSATTKVKCLACNHLLAETGASKIKLKTKVLKVFG</sequence>
<keyword evidence="4 5" id="KW-0687">Ribonucleoprotein</keyword>
<keyword evidence="3 5" id="KW-0689">Ribosomal protein</keyword>
<dbReference type="HAMAP" id="MF_00371">
    <property type="entry name" value="Ribosomal_eS27"/>
    <property type="match status" value="1"/>
</dbReference>
<dbReference type="NCBIfam" id="NF001629">
    <property type="entry name" value="PRK00415.1"/>
    <property type="match status" value="1"/>
</dbReference>
<evidence type="ECO:0000313" key="7">
    <source>
        <dbReference type="Proteomes" id="UP000577419"/>
    </source>
</evidence>
<name>A0A7J4ITE5_9ARCH</name>
<dbReference type="Proteomes" id="UP000577419">
    <property type="component" value="Unassembled WGS sequence"/>
</dbReference>
<dbReference type="SUPFAM" id="SSF57829">
    <property type="entry name" value="Zn-binding ribosomal proteins"/>
    <property type="match status" value="1"/>
</dbReference>
<dbReference type="GO" id="GO:0006412">
    <property type="term" value="P:translation"/>
    <property type="evidence" value="ECO:0007669"/>
    <property type="project" value="UniProtKB-UniRule"/>
</dbReference>
<dbReference type="InterPro" id="IPR011332">
    <property type="entry name" value="Ribosomal_zn-bd"/>
</dbReference>
<dbReference type="GO" id="GO:0005840">
    <property type="term" value="C:ribosome"/>
    <property type="evidence" value="ECO:0007669"/>
    <property type="project" value="UniProtKB-KW"/>
</dbReference>
<keyword evidence="2 5" id="KW-0862">Zinc</keyword>
<comment type="subunit">
    <text evidence="5">Part of the 30S ribosomal subunit.</text>
</comment>
<evidence type="ECO:0000313" key="6">
    <source>
        <dbReference type="EMBL" id="HIH08100.1"/>
    </source>
</evidence>
<proteinExistence type="inferred from homology"/>
<feature type="binding site" evidence="5">
    <location>
        <position position="41"/>
    </location>
    <ligand>
        <name>Zn(2+)</name>
        <dbReference type="ChEBI" id="CHEBI:29105"/>
    </ligand>
</feature>
<comment type="similarity">
    <text evidence="1 5">Belongs to the eukaryotic ribosomal protein eS27 family.</text>
</comment>
<comment type="cofactor">
    <cofactor evidence="5">
        <name>Zn(2+)</name>
        <dbReference type="ChEBI" id="CHEBI:29105"/>
    </cofactor>
    <text evidence="5">Binds 1 zinc ion per subunit.</text>
</comment>
<protein>
    <recommendedName>
        <fullName evidence="5">Small ribosomal subunit protein eS27</fullName>
    </recommendedName>
</protein>
<reference evidence="7" key="1">
    <citation type="journal article" date="2020" name="bioRxiv">
        <title>A rank-normalized archaeal taxonomy based on genome phylogeny resolves widespread incomplete and uneven classifications.</title>
        <authorList>
            <person name="Rinke C."/>
            <person name="Chuvochina M."/>
            <person name="Mussig A.J."/>
            <person name="Chaumeil P.-A."/>
            <person name="Waite D.W."/>
            <person name="Whitman W.B."/>
            <person name="Parks D.H."/>
            <person name="Hugenholtz P."/>
        </authorList>
    </citation>
    <scope>NUCLEOTIDE SEQUENCE [LARGE SCALE GENOMIC DNA]</scope>
</reference>
<dbReference type="EMBL" id="DUFG01000013">
    <property type="protein sequence ID" value="HIH08100.1"/>
    <property type="molecule type" value="Genomic_DNA"/>
</dbReference>
<feature type="zinc finger region" description="C4-type" evidence="5">
    <location>
        <begin position="19"/>
        <end position="41"/>
    </location>
</feature>
<dbReference type="Gene3D" id="2.20.25.100">
    <property type="entry name" value="Zn-binding ribosomal proteins"/>
    <property type="match status" value="1"/>
</dbReference>